<reference evidence="2 3" key="1">
    <citation type="journal article" date="2021" name="Environ. Microbiol.">
        <title>Gene family expansions and transcriptome signatures uncover fungal adaptations to wood decay.</title>
        <authorList>
            <person name="Hage H."/>
            <person name="Miyauchi S."/>
            <person name="Viragh M."/>
            <person name="Drula E."/>
            <person name="Min B."/>
            <person name="Chaduli D."/>
            <person name="Navarro D."/>
            <person name="Favel A."/>
            <person name="Norest M."/>
            <person name="Lesage-Meessen L."/>
            <person name="Balint B."/>
            <person name="Merenyi Z."/>
            <person name="de Eugenio L."/>
            <person name="Morin E."/>
            <person name="Martinez A.T."/>
            <person name="Baldrian P."/>
            <person name="Stursova M."/>
            <person name="Martinez M.J."/>
            <person name="Novotny C."/>
            <person name="Magnuson J.K."/>
            <person name="Spatafora J.W."/>
            <person name="Maurice S."/>
            <person name="Pangilinan J."/>
            <person name="Andreopoulos W."/>
            <person name="LaButti K."/>
            <person name="Hundley H."/>
            <person name="Na H."/>
            <person name="Kuo A."/>
            <person name="Barry K."/>
            <person name="Lipzen A."/>
            <person name="Henrissat B."/>
            <person name="Riley R."/>
            <person name="Ahrendt S."/>
            <person name="Nagy L.G."/>
            <person name="Grigoriev I.V."/>
            <person name="Martin F."/>
            <person name="Rosso M.N."/>
        </authorList>
    </citation>
    <scope>NUCLEOTIDE SEQUENCE [LARGE SCALE GENOMIC DNA]</scope>
    <source>
        <strain evidence="2 3">CIRM-BRFM 1785</strain>
    </source>
</reference>
<feature type="domain" description="BTB" evidence="1">
    <location>
        <begin position="33"/>
        <end position="98"/>
    </location>
</feature>
<protein>
    <recommendedName>
        <fullName evidence="1">BTB domain-containing protein</fullName>
    </recommendedName>
</protein>
<dbReference type="Pfam" id="PF00651">
    <property type="entry name" value="BTB"/>
    <property type="match status" value="1"/>
</dbReference>
<comment type="caution">
    <text evidence="2">The sequence shown here is derived from an EMBL/GenBank/DDBJ whole genome shotgun (WGS) entry which is preliminary data.</text>
</comment>
<evidence type="ECO:0000313" key="2">
    <source>
        <dbReference type="EMBL" id="KAH9834743.1"/>
    </source>
</evidence>
<proteinExistence type="predicted"/>
<dbReference type="SUPFAM" id="SSF54695">
    <property type="entry name" value="POZ domain"/>
    <property type="match status" value="1"/>
</dbReference>
<keyword evidence="3" id="KW-1185">Reference proteome</keyword>
<gene>
    <name evidence="2" type="ORF">C8Q71DRAFT_122353</name>
</gene>
<dbReference type="CDD" id="cd18186">
    <property type="entry name" value="BTB_POZ_ZBTB_KLHL-like"/>
    <property type="match status" value="1"/>
</dbReference>
<evidence type="ECO:0000313" key="3">
    <source>
        <dbReference type="Proteomes" id="UP000814176"/>
    </source>
</evidence>
<dbReference type="EMBL" id="JADCUA010000014">
    <property type="protein sequence ID" value="KAH9834743.1"/>
    <property type="molecule type" value="Genomic_DNA"/>
</dbReference>
<sequence length="351" mass="39208">MSEIARKRPRVSLDADAEQKVLQDHPALYHDDGNVILSCGSTLFRVHRSILSKHSPVFRDILERKEDTKTEILRGCLHVALEDTKEEVEALLNVIYDGFRVDFPDLTVVNFPTLSNIFRMATKYRIDRTQTDIMNRMKQEWPYDLDRRDARTQAGLRIQQQRQAANGAANVNVNAALLEQEELAVPPATAIALLRSGGCTDKELLVPLFYALSCSAWQFGGPAVGHHIASLSHADIERFVVGLEQIRTAFASLAMTMPDSKHVAIPASHMPCYKGVSPFWQEALTIKLQAQYADAARRPIELLKDALALARSPGCLAKHGLCPTCAALVVAYLERTRNEFWSKLPTFFGLT</sequence>
<dbReference type="PROSITE" id="PS50097">
    <property type="entry name" value="BTB"/>
    <property type="match status" value="1"/>
</dbReference>
<name>A0ABQ8KB21_9APHY</name>
<dbReference type="Gene3D" id="3.30.710.10">
    <property type="entry name" value="Potassium Channel Kv1.1, Chain A"/>
    <property type="match status" value="1"/>
</dbReference>
<dbReference type="SMART" id="SM00225">
    <property type="entry name" value="BTB"/>
    <property type="match status" value="1"/>
</dbReference>
<dbReference type="InterPro" id="IPR011333">
    <property type="entry name" value="SKP1/BTB/POZ_sf"/>
</dbReference>
<organism evidence="2 3">
    <name type="scientific">Rhodofomes roseus</name>
    <dbReference type="NCBI Taxonomy" id="34475"/>
    <lineage>
        <taxon>Eukaryota</taxon>
        <taxon>Fungi</taxon>
        <taxon>Dikarya</taxon>
        <taxon>Basidiomycota</taxon>
        <taxon>Agaricomycotina</taxon>
        <taxon>Agaricomycetes</taxon>
        <taxon>Polyporales</taxon>
        <taxon>Rhodofomes</taxon>
    </lineage>
</organism>
<accession>A0ABQ8KB21</accession>
<dbReference type="InterPro" id="IPR000210">
    <property type="entry name" value="BTB/POZ_dom"/>
</dbReference>
<dbReference type="GeneID" id="71997134"/>
<dbReference type="RefSeq" id="XP_047777229.1">
    <property type="nucleotide sequence ID" value="XM_047916402.1"/>
</dbReference>
<dbReference type="Proteomes" id="UP000814176">
    <property type="component" value="Unassembled WGS sequence"/>
</dbReference>
<evidence type="ECO:0000259" key="1">
    <source>
        <dbReference type="PROSITE" id="PS50097"/>
    </source>
</evidence>